<dbReference type="KEGG" id="rci:RCIX2098"/>
<dbReference type="Pfam" id="PF03956">
    <property type="entry name" value="Lys_export"/>
    <property type="match status" value="1"/>
</dbReference>
<dbReference type="GeneID" id="5145563"/>
<accession>Q0W308</accession>
<dbReference type="OrthoDB" id="380447at2157"/>
<keyword evidence="1" id="KW-1133">Transmembrane helix</keyword>
<evidence type="ECO:0008006" key="4">
    <source>
        <dbReference type="Google" id="ProtNLM"/>
    </source>
</evidence>
<dbReference type="EMBL" id="AM114193">
    <property type="protein sequence ID" value="CAJ37235.1"/>
    <property type="molecule type" value="Genomic_DNA"/>
</dbReference>
<feature type="transmembrane region" description="Helical" evidence="1">
    <location>
        <begin position="6"/>
        <end position="24"/>
    </location>
</feature>
<dbReference type="STRING" id="351160.RCIX2098"/>
<evidence type="ECO:0000313" key="2">
    <source>
        <dbReference type="EMBL" id="CAJ37235.1"/>
    </source>
</evidence>
<dbReference type="InterPro" id="IPR005642">
    <property type="entry name" value="LysO"/>
</dbReference>
<evidence type="ECO:0000313" key="3">
    <source>
        <dbReference type="Proteomes" id="UP000000663"/>
    </source>
</evidence>
<name>Q0W308_METAR</name>
<organism evidence="2 3">
    <name type="scientific">Methanocella arvoryzae (strain DSM 22066 / NBRC 105507 / MRE50)</name>
    <dbReference type="NCBI Taxonomy" id="351160"/>
    <lineage>
        <taxon>Archaea</taxon>
        <taxon>Methanobacteriati</taxon>
        <taxon>Methanobacteriota</taxon>
        <taxon>Stenosarchaea group</taxon>
        <taxon>Methanomicrobia</taxon>
        <taxon>Methanocellales</taxon>
        <taxon>Methanocellaceae</taxon>
        <taxon>Methanocella</taxon>
    </lineage>
</organism>
<gene>
    <name evidence="2" type="ORF">RCIX2098</name>
</gene>
<proteinExistence type="predicted"/>
<feature type="transmembrane region" description="Helical" evidence="1">
    <location>
        <begin position="66"/>
        <end position="91"/>
    </location>
</feature>
<keyword evidence="1" id="KW-0812">Transmembrane</keyword>
<keyword evidence="1" id="KW-0472">Membrane</keyword>
<sequence length="101" mass="10832">MFDQMLLSIGLIIASLIAGVLVGLIRKQFSDREKKLISMAMTGMVFILIFLMGVKTGLNKSVMEGLGIFGLKALLITLAAIAGSILFAVLFDKLVLRSGSK</sequence>
<reference evidence="2 3" key="1">
    <citation type="journal article" date="2006" name="Science">
        <title>Genome of rice cluster I archaea -- the key methane producers in the rice rhizosphere.</title>
        <authorList>
            <person name="Erkel C."/>
            <person name="Kube M."/>
            <person name="Reinhardt R."/>
            <person name="Liesack W."/>
        </authorList>
    </citation>
    <scope>NUCLEOTIDE SEQUENCE [LARGE SCALE GENOMIC DNA]</scope>
    <source>
        <strain evidence="3">DSM 22066 / NBRC 105507 / MRE50</strain>
    </source>
</reference>
<feature type="transmembrane region" description="Helical" evidence="1">
    <location>
        <begin position="36"/>
        <end position="54"/>
    </location>
</feature>
<dbReference type="GO" id="GO:0015661">
    <property type="term" value="F:L-lysine efflux transmembrane transporter activity"/>
    <property type="evidence" value="ECO:0007669"/>
    <property type="project" value="InterPro"/>
</dbReference>
<dbReference type="Proteomes" id="UP000000663">
    <property type="component" value="Chromosome"/>
</dbReference>
<protein>
    <recommendedName>
        <fullName evidence="4">DUF340 domain-containing protein</fullName>
    </recommendedName>
</protein>
<dbReference type="eggNOG" id="arCOG05840">
    <property type="taxonomic scope" value="Archaea"/>
</dbReference>
<dbReference type="RefSeq" id="WP_012035340.1">
    <property type="nucleotide sequence ID" value="NC_009464.1"/>
</dbReference>
<keyword evidence="3" id="KW-1185">Reference proteome</keyword>
<evidence type="ECO:0000256" key="1">
    <source>
        <dbReference type="SAM" id="Phobius"/>
    </source>
</evidence>
<dbReference type="AlphaFoldDB" id="Q0W308"/>